<proteinExistence type="predicted"/>
<feature type="signal peptide" evidence="2">
    <location>
        <begin position="1"/>
        <end position="27"/>
    </location>
</feature>
<organism evidence="3 4">
    <name type="scientific">Clostridium boliviensis</name>
    <dbReference type="NCBI Taxonomy" id="318465"/>
    <lineage>
        <taxon>Bacteria</taxon>
        <taxon>Bacillati</taxon>
        <taxon>Bacillota</taxon>
        <taxon>Clostridia</taxon>
        <taxon>Eubacteriales</taxon>
        <taxon>Clostridiaceae</taxon>
        <taxon>Clostridium</taxon>
    </lineage>
</organism>
<dbReference type="Proteomes" id="UP001276854">
    <property type="component" value="Unassembled WGS sequence"/>
</dbReference>
<evidence type="ECO:0000313" key="3">
    <source>
        <dbReference type="EMBL" id="MDW2798860.1"/>
    </source>
</evidence>
<dbReference type="PANTHER" id="PTHR35902">
    <property type="entry name" value="S-LAYER DOMAIN-LIKE PROTEIN-RELATED"/>
    <property type="match status" value="1"/>
</dbReference>
<name>A0ABU4GMK7_9CLOT</name>
<dbReference type="PANTHER" id="PTHR35902:SF3">
    <property type="entry name" value="NPCBM-ASSOCIATED, NEW3 DOMAIN OF ALPHA-GALACTOSIDASE"/>
    <property type="match status" value="1"/>
</dbReference>
<gene>
    <name evidence="3" type="ORF">RZO55_14890</name>
</gene>
<accession>A0ABU4GMK7</accession>
<keyword evidence="1" id="KW-1133">Transmembrane helix</keyword>
<evidence type="ECO:0008006" key="5">
    <source>
        <dbReference type="Google" id="ProtNLM"/>
    </source>
</evidence>
<evidence type="ECO:0000256" key="2">
    <source>
        <dbReference type="SAM" id="SignalP"/>
    </source>
</evidence>
<comment type="caution">
    <text evidence="3">The sequence shown here is derived from an EMBL/GenBank/DDBJ whole genome shotgun (WGS) entry which is preliminary data.</text>
</comment>
<protein>
    <recommendedName>
        <fullName evidence="5">CARDB domain-containing protein</fullName>
    </recommendedName>
</protein>
<keyword evidence="1" id="KW-0472">Membrane</keyword>
<evidence type="ECO:0000313" key="4">
    <source>
        <dbReference type="Proteomes" id="UP001276854"/>
    </source>
</evidence>
<keyword evidence="2" id="KW-0732">Signal</keyword>
<dbReference type="RefSeq" id="WP_318065065.1">
    <property type="nucleotide sequence ID" value="NZ_JAWONS010000240.1"/>
</dbReference>
<keyword evidence="1" id="KW-0812">Transmembrane</keyword>
<dbReference type="EMBL" id="JAWONS010000240">
    <property type="protein sequence ID" value="MDW2798860.1"/>
    <property type="molecule type" value="Genomic_DNA"/>
</dbReference>
<feature type="chain" id="PRO_5045921410" description="CARDB domain-containing protein" evidence="2">
    <location>
        <begin position="28"/>
        <end position="611"/>
    </location>
</feature>
<evidence type="ECO:0000256" key="1">
    <source>
        <dbReference type="SAM" id="Phobius"/>
    </source>
</evidence>
<feature type="transmembrane region" description="Helical" evidence="1">
    <location>
        <begin position="573"/>
        <end position="593"/>
    </location>
</feature>
<keyword evidence="4" id="KW-1185">Reference proteome</keyword>
<reference evidence="3 4" key="1">
    <citation type="submission" date="2023-10" db="EMBL/GenBank/DDBJ databases">
        <title>A novel Glycoside Hydrolase 43-Like Enzyme from Clostrdium boliviensis is an Endo-xylanase, and a Candidate for Xylooligosaccharides Production from Different Xylan Substrates.</title>
        <authorList>
            <person name="Alvarez M.T."/>
            <person name="Rocabado-Villegas L.R."/>
            <person name="Salas-Veizaga D.M."/>
            <person name="Linares-Pasten J.A."/>
            <person name="Gudmundsdottir E.E."/>
            <person name="Hreggvidsson G.O."/>
            <person name="Adlercreutz P."/>
            <person name="Nordberg Karlsson E."/>
        </authorList>
    </citation>
    <scope>NUCLEOTIDE SEQUENCE [LARGE SCALE GENOMIC DNA]</scope>
    <source>
        <strain evidence="3 4">E-1</strain>
    </source>
</reference>
<sequence length="611" mass="67669">MYRVKRKIVWLLAVLMVASSVPGAVFAQYDLSKNTYIDVKKTPTGKMGQNITISMVFTNNTGSDLDDVAVRFDRDIPEQEYQATEDADEDTKYTGSVFPFEISSNTFDNKKLGKVKSGSSKTFSLTARVRRDVSEGYYLVPLEVVTDAKKKDDGAHASYEKVNIWITKSSDTTSSGASEGTIGFELGEDQSTPFGTYPEVMNYNMNVRNSSSVTAFDVNIRMGVNQDNTKFPFDINDGNYTRHYDRVGGGETISVPYSMMIRKDVYSGYYPITYTIEYRDSTDGDIQKVERAFYVKVQNKEKEEDTKEFNANDRTKARIVVDGFETNPEKVYAGEEFELTLHMKNASESVTASNILFNLESEKVTESAVFTTDEGSSSIVVNTLGAGQTADIKVKLRAGAWVDQRTYGLTINEKYDSPEFKNAEEKITVNIPVKQVARLNTGTIDVMPDSITTGSETNIMFPINNTGKVLLYNVMVAFAGDSIQQTNTYVGNIKPGETGNVDAMITGAAPTQDDGKIKVLITYEDENGVVSDPIEKEITLMVTEPEETGVDMGDIGEVPTDVQPTGFAKYSKVLIPAAAVFLVVLAGAAFFFWKRRKKKMLAAEEELNDEI</sequence>